<name>A0A1V2ZXA3_9GAMM</name>
<dbReference type="EMBL" id="MUZR01000035">
    <property type="protein sequence ID" value="OOC09740.1"/>
    <property type="molecule type" value="Genomic_DNA"/>
</dbReference>
<dbReference type="AlphaFoldDB" id="A0A1V2ZXA3"/>
<dbReference type="Proteomes" id="UP000189177">
    <property type="component" value="Unassembled WGS sequence"/>
</dbReference>
<evidence type="ECO:0000313" key="2">
    <source>
        <dbReference type="Proteomes" id="UP000189177"/>
    </source>
</evidence>
<evidence type="ECO:0000313" key="1">
    <source>
        <dbReference type="EMBL" id="OOC09740.1"/>
    </source>
</evidence>
<accession>A0A1V2ZXA3</accession>
<proteinExistence type="predicted"/>
<dbReference type="RefSeq" id="WP_077244426.1">
    <property type="nucleotide sequence ID" value="NZ_MUZR01000035.1"/>
</dbReference>
<evidence type="ECO:0008006" key="3">
    <source>
        <dbReference type="Google" id="ProtNLM"/>
    </source>
</evidence>
<keyword evidence="2" id="KW-1185">Reference proteome</keyword>
<dbReference type="STRING" id="252474.B1A74_08910"/>
<protein>
    <recommendedName>
        <fullName evidence="3">HEPN domain-containing protein</fullName>
    </recommendedName>
</protein>
<dbReference type="OrthoDB" id="7305014at2"/>
<sequence>MDENYDEAARRHWGDARLLDERSRWENADQLYGLAAECALKSALKRAGYFREDQHRKHINVLWRKIQATAFRNQFPGLAGELAGEERFADWDVEQRYVADSAVPEAAVERHCEGARRLLVATGLFRG</sequence>
<organism evidence="1 2">
    <name type="scientific">Thioalkalivibrio halophilus</name>
    <dbReference type="NCBI Taxonomy" id="252474"/>
    <lineage>
        <taxon>Bacteria</taxon>
        <taxon>Pseudomonadati</taxon>
        <taxon>Pseudomonadota</taxon>
        <taxon>Gammaproteobacteria</taxon>
        <taxon>Chromatiales</taxon>
        <taxon>Ectothiorhodospiraceae</taxon>
        <taxon>Thioalkalivibrio</taxon>
    </lineage>
</organism>
<comment type="caution">
    <text evidence="1">The sequence shown here is derived from an EMBL/GenBank/DDBJ whole genome shotgun (WGS) entry which is preliminary data.</text>
</comment>
<reference evidence="1 2" key="1">
    <citation type="submission" date="2017-02" db="EMBL/GenBank/DDBJ databases">
        <title>Genomic diversity within the haloalkaliphilic genus Thioalkalivibrio.</title>
        <authorList>
            <person name="Ahn A.-C."/>
            <person name="Meier-Kolthoff J."/>
            <person name="Overmars L."/>
            <person name="Richter M."/>
            <person name="Woyke T."/>
            <person name="Sorokin D.Y."/>
            <person name="Muyzer G."/>
        </authorList>
    </citation>
    <scope>NUCLEOTIDE SEQUENCE [LARGE SCALE GENOMIC DNA]</scope>
    <source>
        <strain evidence="1 2">HL17</strain>
    </source>
</reference>
<gene>
    <name evidence="1" type="ORF">B1A74_08910</name>
</gene>